<evidence type="ECO:0000256" key="1">
    <source>
        <dbReference type="SAM" id="MobiDB-lite"/>
    </source>
</evidence>
<dbReference type="InterPro" id="IPR019291">
    <property type="entry name" value="Host_attachment_protein"/>
</dbReference>
<evidence type="ECO:0000313" key="3">
    <source>
        <dbReference type="Proteomes" id="UP000239772"/>
    </source>
</evidence>
<reference evidence="3" key="1">
    <citation type="submission" date="2018-03" db="EMBL/GenBank/DDBJ databases">
        <authorList>
            <person name="Sun L."/>
            <person name="Liu H."/>
            <person name="Chen W."/>
            <person name="Huang K."/>
            <person name="Liu W."/>
            <person name="Gao X."/>
        </authorList>
    </citation>
    <scope>NUCLEOTIDE SEQUENCE [LARGE SCALE GENOMIC DNA]</scope>
    <source>
        <strain evidence="3">SH9</strain>
    </source>
</reference>
<gene>
    <name evidence="2" type="ORF">SLNSH_11595</name>
</gene>
<feature type="compositionally biased region" description="Polar residues" evidence="1">
    <location>
        <begin position="58"/>
        <end position="72"/>
    </location>
</feature>
<keyword evidence="3" id="KW-1185">Reference proteome</keyword>
<accession>A0A2T1HSW4</accession>
<name>A0A2T1HSW4_9HYPH</name>
<evidence type="ECO:0000313" key="2">
    <source>
        <dbReference type="EMBL" id="PSC04737.1"/>
    </source>
</evidence>
<dbReference type="EMBL" id="PVZS01000011">
    <property type="protein sequence ID" value="PSC04737.1"/>
    <property type="molecule type" value="Genomic_DNA"/>
</dbReference>
<dbReference type="RefSeq" id="WP_106337163.1">
    <property type="nucleotide sequence ID" value="NZ_PVZS01000011.1"/>
</dbReference>
<dbReference type="Pfam" id="PF10116">
    <property type="entry name" value="Host_attach"/>
    <property type="match status" value="1"/>
</dbReference>
<dbReference type="Proteomes" id="UP000239772">
    <property type="component" value="Unassembled WGS sequence"/>
</dbReference>
<sequence>MTPLYIPHQAWLLVGDGRKALFLRNEGTPDQVKLATVNVLKHENPPTVAQGVDEPGRTFSSHGQGGRSSYESTDWHDLAEHAFAREVVAALERLKAEGALQKLIVVAPPRTLADIRAGLSPALAQCVIAEVDKDLTKHPVTQITQLLAGKAA</sequence>
<proteinExistence type="predicted"/>
<comment type="caution">
    <text evidence="2">The sequence shown here is derived from an EMBL/GenBank/DDBJ whole genome shotgun (WGS) entry which is preliminary data.</text>
</comment>
<protein>
    <submittedName>
        <fullName evidence="2">Host attachment protein</fullName>
    </submittedName>
</protein>
<feature type="region of interest" description="Disordered" evidence="1">
    <location>
        <begin position="45"/>
        <end position="72"/>
    </location>
</feature>
<organism evidence="2 3">
    <name type="scientific">Alsobacter soli</name>
    <dbReference type="NCBI Taxonomy" id="2109933"/>
    <lineage>
        <taxon>Bacteria</taxon>
        <taxon>Pseudomonadati</taxon>
        <taxon>Pseudomonadota</taxon>
        <taxon>Alphaproteobacteria</taxon>
        <taxon>Hyphomicrobiales</taxon>
        <taxon>Alsobacteraceae</taxon>
        <taxon>Alsobacter</taxon>
    </lineage>
</organism>
<dbReference type="AlphaFoldDB" id="A0A2T1HSW4"/>
<dbReference type="OrthoDB" id="9812459at2"/>